<evidence type="ECO:0000256" key="15">
    <source>
        <dbReference type="SAM" id="MobiDB-lite"/>
    </source>
</evidence>
<comment type="catalytic activity">
    <reaction evidence="1">
        <text>S-ubiquitinyl-[E2 ubiquitin-conjugating enzyme]-L-cysteine + [acceptor protein]-L-lysine = [E2 ubiquitin-conjugating enzyme]-L-cysteine + N(6)-ubiquitinyl-[acceptor protein]-L-lysine.</text>
        <dbReference type="EC" id="2.3.2.27"/>
    </reaction>
</comment>
<evidence type="ECO:0000313" key="18">
    <source>
        <dbReference type="EMBL" id="KAJ8430442.1"/>
    </source>
</evidence>
<dbReference type="PANTHER" id="PTHR46913">
    <property type="entry name" value="RING-H2 FINGER PROTEIN ATL16"/>
    <property type="match status" value="1"/>
</dbReference>
<dbReference type="GO" id="GO:0016567">
    <property type="term" value="P:protein ubiquitination"/>
    <property type="evidence" value="ECO:0007669"/>
    <property type="project" value="InterPro"/>
</dbReference>
<protein>
    <recommendedName>
        <fullName evidence="4">RING-type E3 ubiquitin transferase</fullName>
        <ecNumber evidence="4">2.3.2.27</ecNumber>
    </recommendedName>
</protein>
<dbReference type="SMART" id="SM00184">
    <property type="entry name" value="RING"/>
    <property type="match status" value="1"/>
</dbReference>
<keyword evidence="9" id="KW-0833">Ubl conjugation pathway</keyword>
<dbReference type="GO" id="GO:0016020">
    <property type="term" value="C:membrane"/>
    <property type="evidence" value="ECO:0007669"/>
    <property type="project" value="UniProtKB-SubCell"/>
</dbReference>
<comment type="subcellular location">
    <subcellularLocation>
        <location evidence="2">Membrane</location>
        <topology evidence="2">Single-pass membrane protein</topology>
    </subcellularLocation>
</comment>
<dbReference type="PROSITE" id="PS50089">
    <property type="entry name" value="ZF_RING_2"/>
    <property type="match status" value="1"/>
</dbReference>
<feature type="transmembrane region" description="Helical" evidence="16">
    <location>
        <begin position="72"/>
        <end position="102"/>
    </location>
</feature>
<comment type="caution">
    <text evidence="18">The sequence shown here is derived from an EMBL/GenBank/DDBJ whole genome shotgun (WGS) entry which is preliminary data.</text>
</comment>
<evidence type="ECO:0000256" key="9">
    <source>
        <dbReference type="ARBA" id="ARBA00022786"/>
    </source>
</evidence>
<evidence type="ECO:0000256" key="13">
    <source>
        <dbReference type="ARBA" id="ARBA00024209"/>
    </source>
</evidence>
<dbReference type="GO" id="GO:0061630">
    <property type="term" value="F:ubiquitin protein ligase activity"/>
    <property type="evidence" value="ECO:0007669"/>
    <property type="project" value="UniProtKB-EC"/>
</dbReference>
<keyword evidence="11 16" id="KW-1133">Transmembrane helix</keyword>
<name>A0A9Q1JT84_9CARY</name>
<evidence type="ECO:0000256" key="2">
    <source>
        <dbReference type="ARBA" id="ARBA00004167"/>
    </source>
</evidence>
<evidence type="ECO:0000256" key="6">
    <source>
        <dbReference type="ARBA" id="ARBA00022692"/>
    </source>
</evidence>
<dbReference type="SUPFAM" id="SSF57850">
    <property type="entry name" value="RING/U-box"/>
    <property type="match status" value="1"/>
</dbReference>
<dbReference type="GO" id="GO:0008270">
    <property type="term" value="F:zinc ion binding"/>
    <property type="evidence" value="ECO:0007669"/>
    <property type="project" value="UniProtKB-KW"/>
</dbReference>
<evidence type="ECO:0000256" key="1">
    <source>
        <dbReference type="ARBA" id="ARBA00000900"/>
    </source>
</evidence>
<evidence type="ECO:0000256" key="5">
    <source>
        <dbReference type="ARBA" id="ARBA00022679"/>
    </source>
</evidence>
<keyword evidence="12 16" id="KW-0472">Membrane</keyword>
<dbReference type="InterPro" id="IPR013083">
    <property type="entry name" value="Znf_RING/FYVE/PHD"/>
</dbReference>
<organism evidence="18 19">
    <name type="scientific">Carnegiea gigantea</name>
    <dbReference type="NCBI Taxonomy" id="171969"/>
    <lineage>
        <taxon>Eukaryota</taxon>
        <taxon>Viridiplantae</taxon>
        <taxon>Streptophyta</taxon>
        <taxon>Embryophyta</taxon>
        <taxon>Tracheophyta</taxon>
        <taxon>Spermatophyta</taxon>
        <taxon>Magnoliopsida</taxon>
        <taxon>eudicotyledons</taxon>
        <taxon>Gunneridae</taxon>
        <taxon>Pentapetalae</taxon>
        <taxon>Caryophyllales</taxon>
        <taxon>Cactineae</taxon>
        <taxon>Cactaceae</taxon>
        <taxon>Cactoideae</taxon>
        <taxon>Echinocereeae</taxon>
        <taxon>Carnegiea</taxon>
    </lineage>
</organism>
<keyword evidence="6 16" id="KW-0812">Transmembrane</keyword>
<evidence type="ECO:0000256" key="10">
    <source>
        <dbReference type="ARBA" id="ARBA00022833"/>
    </source>
</evidence>
<evidence type="ECO:0000313" key="19">
    <source>
        <dbReference type="Proteomes" id="UP001153076"/>
    </source>
</evidence>
<gene>
    <name evidence="18" type="ORF">Cgig2_025869</name>
</gene>
<dbReference type="InterPro" id="IPR001841">
    <property type="entry name" value="Znf_RING"/>
</dbReference>
<evidence type="ECO:0000256" key="3">
    <source>
        <dbReference type="ARBA" id="ARBA00004906"/>
    </source>
</evidence>
<sequence>MAELAPIGAPQPWPPPPTATSSSDTNKKIYNFCNIQPICSLNCPQFCYNLFLPPPPPLFQQSSNYPSSSSSIHLSAILAAIIAALSAAFLVLFYFAVVSPILRRRRRRQIRHEPEDPARPPESGLDESLIREITVFKYRRGEGLIDGTECAVCLSEFKEEENLRLMPNCEHAFHIACIDEWLKTQSNCPLCRAGMYPPQPRGAGRVEEVRNSGEEGLVSQELEEVVVCHGGEVVDEGGGEERESEENRR</sequence>
<evidence type="ECO:0000256" key="14">
    <source>
        <dbReference type="PROSITE-ProRule" id="PRU00175"/>
    </source>
</evidence>
<dbReference type="EC" id="2.3.2.27" evidence="4"/>
<dbReference type="PANTHER" id="PTHR46913:SF1">
    <property type="entry name" value="RING-H2 FINGER PROTEIN ATL16"/>
    <property type="match status" value="1"/>
</dbReference>
<feature type="domain" description="RING-type" evidence="17">
    <location>
        <begin position="150"/>
        <end position="192"/>
    </location>
</feature>
<dbReference type="CDD" id="cd16461">
    <property type="entry name" value="RING-H2_EL5-like"/>
    <property type="match status" value="1"/>
</dbReference>
<evidence type="ECO:0000256" key="4">
    <source>
        <dbReference type="ARBA" id="ARBA00012483"/>
    </source>
</evidence>
<proteinExistence type="inferred from homology"/>
<feature type="compositionally biased region" description="Pro residues" evidence="15">
    <location>
        <begin position="9"/>
        <end position="18"/>
    </location>
</feature>
<evidence type="ECO:0000256" key="7">
    <source>
        <dbReference type="ARBA" id="ARBA00022723"/>
    </source>
</evidence>
<keyword evidence="19" id="KW-1185">Reference proteome</keyword>
<evidence type="ECO:0000256" key="12">
    <source>
        <dbReference type="ARBA" id="ARBA00023136"/>
    </source>
</evidence>
<dbReference type="AlphaFoldDB" id="A0A9Q1JT84"/>
<evidence type="ECO:0000256" key="8">
    <source>
        <dbReference type="ARBA" id="ARBA00022771"/>
    </source>
</evidence>
<dbReference type="Pfam" id="PF13639">
    <property type="entry name" value="zf-RING_2"/>
    <property type="match status" value="1"/>
</dbReference>
<evidence type="ECO:0000256" key="11">
    <source>
        <dbReference type="ARBA" id="ARBA00022989"/>
    </source>
</evidence>
<dbReference type="OrthoDB" id="9984778at2759"/>
<accession>A0A9Q1JT84</accession>
<comment type="pathway">
    <text evidence="3">Protein modification; protein ubiquitination.</text>
</comment>
<dbReference type="Gene3D" id="3.30.40.10">
    <property type="entry name" value="Zinc/RING finger domain, C3HC4 (zinc finger)"/>
    <property type="match status" value="1"/>
</dbReference>
<feature type="region of interest" description="Disordered" evidence="15">
    <location>
        <begin position="1"/>
        <end position="22"/>
    </location>
</feature>
<evidence type="ECO:0000259" key="17">
    <source>
        <dbReference type="PROSITE" id="PS50089"/>
    </source>
</evidence>
<keyword evidence="10" id="KW-0862">Zinc</keyword>
<evidence type="ECO:0000256" key="16">
    <source>
        <dbReference type="SAM" id="Phobius"/>
    </source>
</evidence>
<dbReference type="InterPro" id="IPR044600">
    <property type="entry name" value="ATL1/ATL16-like"/>
</dbReference>
<dbReference type="FunFam" id="3.30.40.10:FF:000187">
    <property type="entry name" value="E3 ubiquitin-protein ligase ATL6"/>
    <property type="match status" value="1"/>
</dbReference>
<comment type="similarity">
    <text evidence="13">Belongs to the RING-type zinc finger family. ATL subfamily.</text>
</comment>
<keyword evidence="7" id="KW-0479">Metal-binding</keyword>
<dbReference type="Proteomes" id="UP001153076">
    <property type="component" value="Unassembled WGS sequence"/>
</dbReference>
<keyword evidence="5" id="KW-0808">Transferase</keyword>
<reference evidence="18" key="1">
    <citation type="submission" date="2022-04" db="EMBL/GenBank/DDBJ databases">
        <title>Carnegiea gigantea Genome sequencing and assembly v2.</title>
        <authorList>
            <person name="Copetti D."/>
            <person name="Sanderson M.J."/>
            <person name="Burquez A."/>
            <person name="Wojciechowski M.F."/>
        </authorList>
    </citation>
    <scope>NUCLEOTIDE SEQUENCE</scope>
    <source>
        <strain evidence="18">SGP5-SGP5p</strain>
        <tissue evidence="18">Aerial part</tissue>
    </source>
</reference>
<dbReference type="EMBL" id="JAKOGI010000795">
    <property type="protein sequence ID" value="KAJ8430442.1"/>
    <property type="molecule type" value="Genomic_DNA"/>
</dbReference>
<keyword evidence="8 14" id="KW-0863">Zinc-finger</keyword>